<protein>
    <submittedName>
        <fullName evidence="1">Uncharacterized protein</fullName>
    </submittedName>
</protein>
<keyword evidence="2" id="KW-1185">Reference proteome</keyword>
<evidence type="ECO:0000313" key="2">
    <source>
        <dbReference type="Proteomes" id="UP000824120"/>
    </source>
</evidence>
<dbReference type="OrthoDB" id="1303199at2759"/>
<organism evidence="1 2">
    <name type="scientific">Solanum commersonii</name>
    <name type="common">Commerson's wild potato</name>
    <name type="synonym">Commerson's nightshade</name>
    <dbReference type="NCBI Taxonomy" id="4109"/>
    <lineage>
        <taxon>Eukaryota</taxon>
        <taxon>Viridiplantae</taxon>
        <taxon>Streptophyta</taxon>
        <taxon>Embryophyta</taxon>
        <taxon>Tracheophyta</taxon>
        <taxon>Spermatophyta</taxon>
        <taxon>Magnoliopsida</taxon>
        <taxon>eudicotyledons</taxon>
        <taxon>Gunneridae</taxon>
        <taxon>Pentapetalae</taxon>
        <taxon>asterids</taxon>
        <taxon>lamiids</taxon>
        <taxon>Solanales</taxon>
        <taxon>Solanaceae</taxon>
        <taxon>Solanoideae</taxon>
        <taxon>Solaneae</taxon>
        <taxon>Solanum</taxon>
    </lineage>
</organism>
<name>A0A9J5XEK8_SOLCO</name>
<gene>
    <name evidence="1" type="ORF">H5410_045754</name>
</gene>
<sequence length="91" mass="10552">MVTLVESGRNSFLGKFVKRKLYCLTAIVDYLIVYYKDLNIIYFDLAIEKWRELEHPCYREGDIALFLGVLGSDLSIYCEYSSSHVDIGVMK</sequence>
<dbReference type="AlphaFoldDB" id="A0A9J5XEK8"/>
<dbReference type="EMBL" id="JACXVP010000009">
    <property type="protein sequence ID" value="KAG5585320.1"/>
    <property type="molecule type" value="Genomic_DNA"/>
</dbReference>
<proteinExistence type="predicted"/>
<comment type="caution">
    <text evidence="1">The sequence shown here is derived from an EMBL/GenBank/DDBJ whole genome shotgun (WGS) entry which is preliminary data.</text>
</comment>
<reference evidence="1 2" key="1">
    <citation type="submission" date="2020-09" db="EMBL/GenBank/DDBJ databases">
        <title>De no assembly of potato wild relative species, Solanum commersonii.</title>
        <authorList>
            <person name="Cho K."/>
        </authorList>
    </citation>
    <scope>NUCLEOTIDE SEQUENCE [LARGE SCALE GENOMIC DNA]</scope>
    <source>
        <strain evidence="1">LZ3.2</strain>
        <tissue evidence="1">Leaf</tissue>
    </source>
</reference>
<accession>A0A9J5XEK8</accession>
<dbReference type="Proteomes" id="UP000824120">
    <property type="component" value="Chromosome 9"/>
</dbReference>
<evidence type="ECO:0000313" key="1">
    <source>
        <dbReference type="EMBL" id="KAG5585320.1"/>
    </source>
</evidence>